<evidence type="ECO:0000256" key="4">
    <source>
        <dbReference type="ARBA" id="ARBA00023002"/>
    </source>
</evidence>
<evidence type="ECO:0000313" key="9">
    <source>
        <dbReference type="Proteomes" id="UP000199251"/>
    </source>
</evidence>
<keyword evidence="2 7" id="KW-0349">Heme</keyword>
<organism evidence="8 9">
    <name type="scientific">Mycobacterium lentiflavum</name>
    <dbReference type="NCBI Taxonomy" id="141349"/>
    <lineage>
        <taxon>Bacteria</taxon>
        <taxon>Bacillati</taxon>
        <taxon>Actinomycetota</taxon>
        <taxon>Actinomycetes</taxon>
        <taxon>Mycobacteriales</taxon>
        <taxon>Mycobacteriaceae</taxon>
        <taxon>Mycobacterium</taxon>
        <taxon>Mycobacterium simiae complex</taxon>
    </lineage>
</organism>
<sequence>MTSSAIDRNLAALLPSFDLFDPEHENWKYDAFAYAREHCPVVRTETELTGPMWMVTRYADVRQILEDPETFSSQGGSPAPTPIGLGPLDSDPPLHTGFRKLLNPYLSRKYALTFEAEMRSIARELIDGFVDKGEVELLSEFAGPFVSRVLASVVFKETDMAKMERAKEVVFAVTEDGTEQDFMNLGMLAAEYLGAATENPPEEDGILRSLVTGTVDGKALEPHEALGAICVLFLGGLDTTRSAIGTIAMHIALQPELEARVRDPRWVRNDMDEFIRHASPVATFGRTVTRDTEVGGCPMRKGDRVLVRFDSANRDEEKFPEAEKLQFDPPRGGNAGFGLGIHRCVGMHLARVEIAIAFEELLARITSLKLDADPADLKWAPGIANCPDRVPLTFEKV</sequence>
<evidence type="ECO:0000256" key="3">
    <source>
        <dbReference type="ARBA" id="ARBA00022723"/>
    </source>
</evidence>
<dbReference type="GO" id="GO:0004497">
    <property type="term" value="F:monooxygenase activity"/>
    <property type="evidence" value="ECO:0007669"/>
    <property type="project" value="UniProtKB-KW"/>
</dbReference>
<dbReference type="InterPro" id="IPR001128">
    <property type="entry name" value="Cyt_P450"/>
</dbReference>
<reference evidence="8 9" key="1">
    <citation type="submission" date="2015-03" db="EMBL/GenBank/DDBJ databases">
        <authorList>
            <person name="Urmite Genomes"/>
        </authorList>
    </citation>
    <scope>NUCLEOTIDE SEQUENCE [LARGE SCALE GENOMIC DNA]</scope>
    <source>
        <strain evidence="8 9">CSUR P1491</strain>
    </source>
</reference>
<dbReference type="Pfam" id="PF00067">
    <property type="entry name" value="p450"/>
    <property type="match status" value="1"/>
</dbReference>
<dbReference type="EMBL" id="CTEE01000001">
    <property type="protein sequence ID" value="CQD17583.1"/>
    <property type="molecule type" value="Genomic_DNA"/>
</dbReference>
<evidence type="ECO:0000256" key="7">
    <source>
        <dbReference type="RuleBase" id="RU000461"/>
    </source>
</evidence>
<gene>
    <name evidence="8" type="ORF">BN1232_03943</name>
</gene>
<dbReference type="STRING" id="141349.BN1232_03943"/>
<evidence type="ECO:0000256" key="2">
    <source>
        <dbReference type="ARBA" id="ARBA00022617"/>
    </source>
</evidence>
<keyword evidence="5 7" id="KW-0408">Iron</keyword>
<keyword evidence="4 7" id="KW-0560">Oxidoreductase</keyword>
<evidence type="ECO:0000256" key="1">
    <source>
        <dbReference type="ARBA" id="ARBA00010617"/>
    </source>
</evidence>
<evidence type="ECO:0000256" key="5">
    <source>
        <dbReference type="ARBA" id="ARBA00023004"/>
    </source>
</evidence>
<dbReference type="RefSeq" id="WP_090604187.1">
    <property type="nucleotide sequence ID" value="NZ_CTEE01000001.1"/>
</dbReference>
<dbReference type="AlphaFoldDB" id="A0A0E4GZ37"/>
<dbReference type="Proteomes" id="UP000199251">
    <property type="component" value="Unassembled WGS sequence"/>
</dbReference>
<dbReference type="InterPro" id="IPR002397">
    <property type="entry name" value="Cyt_P450_B"/>
</dbReference>
<dbReference type="GO" id="GO:0016705">
    <property type="term" value="F:oxidoreductase activity, acting on paired donors, with incorporation or reduction of molecular oxygen"/>
    <property type="evidence" value="ECO:0007669"/>
    <property type="project" value="InterPro"/>
</dbReference>
<dbReference type="GO" id="GO:0020037">
    <property type="term" value="F:heme binding"/>
    <property type="evidence" value="ECO:0007669"/>
    <property type="project" value="InterPro"/>
</dbReference>
<dbReference type="PROSITE" id="PS00086">
    <property type="entry name" value="CYTOCHROME_P450"/>
    <property type="match status" value="1"/>
</dbReference>
<comment type="similarity">
    <text evidence="1 7">Belongs to the cytochrome P450 family.</text>
</comment>
<protein>
    <submittedName>
        <fullName evidence="8">Cytochrome P450</fullName>
    </submittedName>
</protein>
<proteinExistence type="inferred from homology"/>
<evidence type="ECO:0000313" key="8">
    <source>
        <dbReference type="EMBL" id="CQD17583.1"/>
    </source>
</evidence>
<dbReference type="OrthoDB" id="3599725at2"/>
<dbReference type="GO" id="GO:0005506">
    <property type="term" value="F:iron ion binding"/>
    <property type="evidence" value="ECO:0007669"/>
    <property type="project" value="InterPro"/>
</dbReference>
<keyword evidence="6 7" id="KW-0503">Monooxygenase</keyword>
<dbReference type="SUPFAM" id="SSF48264">
    <property type="entry name" value="Cytochrome P450"/>
    <property type="match status" value="1"/>
</dbReference>
<dbReference type="PANTHER" id="PTHR46696">
    <property type="entry name" value="P450, PUTATIVE (EUROFUNG)-RELATED"/>
    <property type="match status" value="1"/>
</dbReference>
<name>A0A0E4GZ37_MYCLN</name>
<dbReference type="Gene3D" id="1.10.630.10">
    <property type="entry name" value="Cytochrome P450"/>
    <property type="match status" value="1"/>
</dbReference>
<accession>A0A0E4GZ37</accession>
<dbReference type="PANTHER" id="PTHR46696:SF6">
    <property type="entry name" value="P450, PUTATIVE (EUROFUNG)-RELATED"/>
    <property type="match status" value="1"/>
</dbReference>
<dbReference type="PRINTS" id="PR00359">
    <property type="entry name" value="BP450"/>
</dbReference>
<evidence type="ECO:0000256" key="6">
    <source>
        <dbReference type="ARBA" id="ARBA00023033"/>
    </source>
</evidence>
<dbReference type="InterPro" id="IPR017972">
    <property type="entry name" value="Cyt_P450_CS"/>
</dbReference>
<keyword evidence="3 7" id="KW-0479">Metal-binding</keyword>
<dbReference type="InterPro" id="IPR036396">
    <property type="entry name" value="Cyt_P450_sf"/>
</dbReference>